<dbReference type="GO" id="GO:0008641">
    <property type="term" value="F:ubiquitin-like modifier activating enzyme activity"/>
    <property type="evidence" value="ECO:0007669"/>
    <property type="project" value="InterPro"/>
</dbReference>
<name>A0A3N0WYP2_9FLAO</name>
<dbReference type="GO" id="GO:0016779">
    <property type="term" value="F:nucleotidyltransferase activity"/>
    <property type="evidence" value="ECO:0007669"/>
    <property type="project" value="UniProtKB-KW"/>
</dbReference>
<dbReference type="RefSeq" id="WP_123265331.1">
    <property type="nucleotide sequence ID" value="NZ_RJUG01000002.1"/>
</dbReference>
<dbReference type="Proteomes" id="UP000270224">
    <property type="component" value="Unassembled WGS sequence"/>
</dbReference>
<dbReference type="InterPro" id="IPR035985">
    <property type="entry name" value="Ubiquitin-activating_enz"/>
</dbReference>
<gene>
    <name evidence="2" type="ORF">EGI11_04875</name>
</gene>
<dbReference type="GO" id="GO:0061503">
    <property type="term" value="F:tRNA threonylcarbamoyladenosine dehydratase"/>
    <property type="evidence" value="ECO:0007669"/>
    <property type="project" value="TreeGrafter"/>
</dbReference>
<evidence type="ECO:0000313" key="2">
    <source>
        <dbReference type="EMBL" id="ROI10085.1"/>
    </source>
</evidence>
<dbReference type="PANTHER" id="PTHR43267:SF1">
    <property type="entry name" value="TRNA THREONYLCARBAMOYLADENOSINE DEHYDRATASE"/>
    <property type="match status" value="1"/>
</dbReference>
<dbReference type="PANTHER" id="PTHR43267">
    <property type="entry name" value="TRNA THREONYLCARBAMOYLADENOSINE DEHYDRATASE"/>
    <property type="match status" value="1"/>
</dbReference>
<dbReference type="EMBL" id="RJUG01000002">
    <property type="protein sequence ID" value="ROI10085.1"/>
    <property type="molecule type" value="Genomic_DNA"/>
</dbReference>
<dbReference type="Gene3D" id="3.40.50.720">
    <property type="entry name" value="NAD(P)-binding Rossmann-like Domain"/>
    <property type="match status" value="1"/>
</dbReference>
<keyword evidence="2" id="KW-0808">Transferase</keyword>
<dbReference type="AlphaFoldDB" id="A0A3N0WYP2"/>
<reference evidence="3" key="1">
    <citation type="submission" date="2018-11" db="EMBL/GenBank/DDBJ databases">
        <title>Proposal to divide the Flavobacteriaceae and reorganize its genera based on Amino Acid Identity values calculated from whole genome sequences.</title>
        <authorList>
            <person name="Nicholson A.C."/>
            <person name="Gulvik C.A."/>
            <person name="Whitney A.M."/>
            <person name="Humrighouse B.W."/>
            <person name="Bell M."/>
            <person name="Holmes B."/>
            <person name="Steigerwalt A."/>
            <person name="Villarma A."/>
            <person name="Sheth M."/>
            <person name="Batra D."/>
            <person name="Pryor J."/>
            <person name="Bernardet J.-F."/>
            <person name="Hugo C."/>
            <person name="Kampfer P."/>
            <person name="Newman J."/>
            <person name="Mcquiston J.R."/>
        </authorList>
    </citation>
    <scope>NUCLEOTIDE SEQUENCE [LARGE SCALE GENOMIC DNA]</scope>
    <source>
        <strain evidence="3">H3056</strain>
    </source>
</reference>
<evidence type="ECO:0000313" key="3">
    <source>
        <dbReference type="Proteomes" id="UP000270224"/>
    </source>
</evidence>
<dbReference type="Pfam" id="PF00899">
    <property type="entry name" value="ThiF"/>
    <property type="match status" value="1"/>
</dbReference>
<sequence length="257" mass="29182">MSRYSRNRLYLSYLEQDQLKNFAIIIAGSGIGSNIAECALRTGFEKLCVIDGDLIEESNLNRQNYTEQEIGTSKAAALYKRLKSINSNAEITFIDKYIDVKNMPDLRGYNAGINALDHKNEAPLLFDKLCRRNNIPVIHPYNVGWAGIVTILSPSGPSLASLAKDGKFTEVDAVEYVASYKRYWNAPQVWLEDIIKRYKEENLYLPPPQLAIGSWFVAAMCTHLLVKIATGKPYKKYPQFYLNSLFEELPQEKSNLK</sequence>
<protein>
    <submittedName>
        <fullName evidence="2">ThiF family adenylyltransferase</fullName>
    </submittedName>
</protein>
<comment type="caution">
    <text evidence="2">The sequence shown here is derived from an EMBL/GenBank/DDBJ whole genome shotgun (WGS) entry which is preliminary data.</text>
</comment>
<dbReference type="SUPFAM" id="SSF69572">
    <property type="entry name" value="Activating enzymes of the ubiquitin-like proteins"/>
    <property type="match status" value="1"/>
</dbReference>
<dbReference type="InterPro" id="IPR045886">
    <property type="entry name" value="ThiF/MoeB/HesA"/>
</dbReference>
<feature type="domain" description="THIF-type NAD/FAD binding fold" evidence="1">
    <location>
        <begin position="4"/>
        <end position="241"/>
    </location>
</feature>
<accession>A0A3N0WYP2</accession>
<keyword evidence="2" id="KW-0548">Nucleotidyltransferase</keyword>
<dbReference type="GO" id="GO:0061504">
    <property type="term" value="P:cyclic threonylcarbamoyladenosine biosynthetic process"/>
    <property type="evidence" value="ECO:0007669"/>
    <property type="project" value="TreeGrafter"/>
</dbReference>
<reference evidence="3" key="2">
    <citation type="submission" date="2018-11" db="EMBL/GenBank/DDBJ databases">
        <title>Proposal to divide the Flavobacteriaceae and reorganize its genera based on Amino Acid Identity values calculated from whole genome sequences.</title>
        <authorList>
            <person name="Nicholson A.C."/>
            <person name="Gulvik C.A."/>
            <person name="Whitney A.M."/>
            <person name="Humrighouse B.W."/>
            <person name="Bell M."/>
            <person name="Holmens B."/>
            <person name="Steigerwalt A."/>
            <person name="Villarma A."/>
            <person name="Sheth M."/>
            <person name="Batra D."/>
            <person name="Pryor J."/>
            <person name="Bernardet J.-F."/>
            <person name="Hugo C."/>
            <person name="Kampfer P."/>
            <person name="Newman J."/>
            <person name="Mcquiston J.R."/>
        </authorList>
    </citation>
    <scope>NUCLEOTIDE SEQUENCE [LARGE SCALE GENOMIC DNA]</scope>
    <source>
        <strain evidence="3">H3056</strain>
    </source>
</reference>
<proteinExistence type="predicted"/>
<dbReference type="OrthoDB" id="9804286at2"/>
<evidence type="ECO:0000259" key="1">
    <source>
        <dbReference type="Pfam" id="PF00899"/>
    </source>
</evidence>
<dbReference type="InterPro" id="IPR000594">
    <property type="entry name" value="ThiF_NAD_FAD-bd"/>
</dbReference>
<organism evidence="2 3">
    <name type="scientific">Kaistella daneshvariae</name>
    <dbReference type="NCBI Taxonomy" id="2487074"/>
    <lineage>
        <taxon>Bacteria</taxon>
        <taxon>Pseudomonadati</taxon>
        <taxon>Bacteroidota</taxon>
        <taxon>Flavobacteriia</taxon>
        <taxon>Flavobacteriales</taxon>
        <taxon>Weeksellaceae</taxon>
        <taxon>Chryseobacterium group</taxon>
        <taxon>Kaistella</taxon>
    </lineage>
</organism>